<protein>
    <submittedName>
        <fullName evidence="2">Uncharacterized protein</fullName>
    </submittedName>
</protein>
<dbReference type="RefSeq" id="WP_146797548.1">
    <property type="nucleotide sequence ID" value="NZ_VOLP01000003.1"/>
</dbReference>
<name>A0A5C6Q893_9GAMM</name>
<reference evidence="2 4" key="1">
    <citation type="submission" date="2019-07" db="EMBL/GenBank/DDBJ databases">
        <title>Genomes of sea-ice associated Colwellia species.</title>
        <authorList>
            <person name="Bowman J.P."/>
        </authorList>
    </citation>
    <scope>NUCLEOTIDE SEQUENCE [LARGE SCALE GENOMIC DNA]</scope>
    <source>
        <strain evidence="1 3">ACAM 607</strain>
        <strain evidence="2 4">IC036</strain>
    </source>
</reference>
<comment type="caution">
    <text evidence="2">The sequence shown here is derived from an EMBL/GenBank/DDBJ whole genome shotgun (WGS) entry which is preliminary data.</text>
</comment>
<dbReference type="OrthoDB" id="7170694at2"/>
<keyword evidence="3" id="KW-1185">Reference proteome</keyword>
<evidence type="ECO:0000313" key="4">
    <source>
        <dbReference type="Proteomes" id="UP000321917"/>
    </source>
</evidence>
<dbReference type="Proteomes" id="UP000321525">
    <property type="component" value="Unassembled WGS sequence"/>
</dbReference>
<dbReference type="Proteomes" id="UP000321917">
    <property type="component" value="Unassembled WGS sequence"/>
</dbReference>
<evidence type="ECO:0000313" key="1">
    <source>
        <dbReference type="EMBL" id="TWX62494.1"/>
    </source>
</evidence>
<proteinExistence type="predicted"/>
<accession>A0A5C6Q893</accession>
<organism evidence="2 4">
    <name type="scientific">Colwellia hornerae</name>
    <dbReference type="NCBI Taxonomy" id="89402"/>
    <lineage>
        <taxon>Bacteria</taxon>
        <taxon>Pseudomonadati</taxon>
        <taxon>Pseudomonadota</taxon>
        <taxon>Gammaproteobacteria</taxon>
        <taxon>Alteromonadales</taxon>
        <taxon>Colwelliaceae</taxon>
        <taxon>Colwellia</taxon>
    </lineage>
</organism>
<evidence type="ECO:0000313" key="3">
    <source>
        <dbReference type="Proteomes" id="UP000321525"/>
    </source>
</evidence>
<gene>
    <name evidence="1" type="ORF">ESZ26_01240</name>
    <name evidence="2" type="ORF">ESZ27_13105</name>
</gene>
<dbReference type="EMBL" id="VOLR01000002">
    <property type="protein sequence ID" value="TWX62494.1"/>
    <property type="molecule type" value="Genomic_DNA"/>
</dbReference>
<sequence>MLAKLLNIIKPASQIEVSDVIDEDSHQWILDTFSWAITHFDVLEFKSNSQLVLPNNQFYQGSVNSVHEMALSIFKQTTAYAGMQQWPIILITPEQFFAGSQQIAIPPFNMVDHCRGENTPFAKLNEEDTAKLQQQPIMLSYGESQVNQPQDLISSIVQNLANILIVQQTSLPPGGKEFIPQAVDVIACFMGFGVIFSNTAYQFKGGCGSCNNPNANRQSALPENETLHALALFCLLKAIKPNAVKPHLKSHLRKQFSLSYHALSNTIKNSTDPVLLSLL</sequence>
<dbReference type="AlphaFoldDB" id="A0A5C6Q893"/>
<evidence type="ECO:0000313" key="2">
    <source>
        <dbReference type="EMBL" id="TWX65053.1"/>
    </source>
</evidence>
<dbReference type="EMBL" id="VOLQ01000026">
    <property type="protein sequence ID" value="TWX65053.1"/>
    <property type="molecule type" value="Genomic_DNA"/>
</dbReference>